<dbReference type="Gene3D" id="1.20.58.1380">
    <property type="match status" value="1"/>
</dbReference>
<evidence type="ECO:0000259" key="7">
    <source>
        <dbReference type="PROSITE" id="PS50003"/>
    </source>
</evidence>
<dbReference type="GO" id="GO:0031080">
    <property type="term" value="C:nuclear pore outer ring"/>
    <property type="evidence" value="ECO:0007669"/>
    <property type="project" value="TreeGrafter"/>
</dbReference>
<evidence type="ECO:0000256" key="3">
    <source>
        <dbReference type="ARBA" id="ARBA00022448"/>
    </source>
</evidence>
<keyword evidence="5" id="KW-0175">Coiled coil</keyword>
<dbReference type="GO" id="GO:0006606">
    <property type="term" value="P:protein import into nucleus"/>
    <property type="evidence" value="ECO:0007669"/>
    <property type="project" value="TreeGrafter"/>
</dbReference>
<evidence type="ECO:0000313" key="9">
    <source>
        <dbReference type="Proteomes" id="UP000277300"/>
    </source>
</evidence>
<organism evidence="8 9">
    <name type="scientific">Phytophthora kernoviae</name>
    <dbReference type="NCBI Taxonomy" id="325452"/>
    <lineage>
        <taxon>Eukaryota</taxon>
        <taxon>Sar</taxon>
        <taxon>Stramenopiles</taxon>
        <taxon>Oomycota</taxon>
        <taxon>Peronosporomycetes</taxon>
        <taxon>Peronosporales</taxon>
        <taxon>Peronosporaceae</taxon>
        <taxon>Phytophthora</taxon>
    </lineage>
</organism>
<reference evidence="8 9" key="1">
    <citation type="submission" date="2018-07" db="EMBL/GenBank/DDBJ databases">
        <title>Genome sequencing of oomycete isolates from Chile give support for New Zealand origin for Phytophthora kernoviae and make available the first Nothophytophthora sp. genome.</title>
        <authorList>
            <person name="Studholme D.J."/>
            <person name="Sanfuentes E."/>
            <person name="Panda P."/>
            <person name="Hill R."/>
            <person name="Sambles C."/>
            <person name="Grant M."/>
            <person name="Williams N.M."/>
            <person name="Mcdougal R.L."/>
        </authorList>
    </citation>
    <scope>NUCLEOTIDE SEQUENCE [LARGE SCALE GENOMIC DNA]</scope>
    <source>
        <strain evidence="8">Chile6</strain>
    </source>
</reference>
<keyword evidence="3" id="KW-0813">Transport</keyword>
<proteinExistence type="inferred from homology"/>
<comment type="caution">
    <text evidence="8">The sequence shown here is derived from an EMBL/GenBank/DDBJ whole genome shotgun (WGS) entry which is preliminary data.</text>
</comment>
<dbReference type="GO" id="GO:0016973">
    <property type="term" value="P:poly(A)+ mRNA export from nucleus"/>
    <property type="evidence" value="ECO:0007669"/>
    <property type="project" value="TreeGrafter"/>
</dbReference>
<dbReference type="InterPro" id="IPR015943">
    <property type="entry name" value="WD40/YVTN_repeat-like_dom_sf"/>
</dbReference>
<dbReference type="OrthoDB" id="103454at2759"/>
<gene>
    <name evidence="8" type="ORF">BBP00_00002815</name>
</gene>
<dbReference type="SUPFAM" id="SSF50729">
    <property type="entry name" value="PH domain-like"/>
    <property type="match status" value="1"/>
</dbReference>
<dbReference type="SUPFAM" id="SSF117289">
    <property type="entry name" value="Nucleoporin domain"/>
    <property type="match status" value="1"/>
</dbReference>
<evidence type="ECO:0000256" key="6">
    <source>
        <dbReference type="SAM" id="MobiDB-lite"/>
    </source>
</evidence>
<accession>A0A3F2RWB7</accession>
<dbReference type="InterPro" id="IPR001849">
    <property type="entry name" value="PH_domain"/>
</dbReference>
<feature type="coiled-coil region" evidence="5">
    <location>
        <begin position="19"/>
        <end position="93"/>
    </location>
</feature>
<evidence type="ECO:0000256" key="5">
    <source>
        <dbReference type="SAM" id="Coils"/>
    </source>
</evidence>
<dbReference type="GO" id="GO:0000972">
    <property type="term" value="P:transcription-dependent tethering of RNA polymerase II gene DNA at nuclear periphery"/>
    <property type="evidence" value="ECO:0007669"/>
    <property type="project" value="TreeGrafter"/>
</dbReference>
<dbReference type="Proteomes" id="UP000277300">
    <property type="component" value="Unassembled WGS sequence"/>
</dbReference>
<evidence type="ECO:0000256" key="1">
    <source>
        <dbReference type="ARBA" id="ARBA00004123"/>
    </source>
</evidence>
<dbReference type="PANTHER" id="PTHR13405">
    <property type="entry name" value="NUCLEAR PORE COMPLEX PROTEIN NUP133"/>
    <property type="match status" value="1"/>
</dbReference>
<protein>
    <recommendedName>
        <fullName evidence="7">PH domain-containing protein</fullName>
    </recommendedName>
</protein>
<evidence type="ECO:0000313" key="8">
    <source>
        <dbReference type="EMBL" id="RLN65518.1"/>
    </source>
</evidence>
<feature type="domain" description="PH" evidence="7">
    <location>
        <begin position="361"/>
        <end position="469"/>
    </location>
</feature>
<sequence length="1843" mass="206760">MTSQIEGEGQRQLSLEKERENFIQETASLEEMIKQLDQQAAGEIESPEVVRSVELVKRTTELEKEVTEIIAENDELQTARVKIEESLDAVQKELDEYGDLDVGPNEQYEIKFFSPAFLGSMIHRGSIDTRAEDARERLLGKIKSQQDHLEEEIKMEADRATFVESEIYQFQTQMDVAAAAVKREDEFISGERPPQVIFLENKIALLRKNLRETVAGIAKATGSGDQQQADNLSLRRADLKDDLKTALYEMRRMESELKVFFDVDEGKTIAVKHALDDDTDTVDIDEAPHERLSESSRLQNKLARLQTQLHDTVVQLAKAASEKDEMRKSELSKRRLQLKDEMKVVQDQFQALTNGTLNAIKGKDSGLLRKHPTHSNEKGTFGNMSLRGVRERWCTIESDGFLRYYKREGDRESRGAIPLNHKSLEILHGKQVGKPNEFMICSSTHQTRLAAKTRDEMLRWVKMLELSHSYFMQQAAAGHGSTDGHRQESISPSAGSAENAASADEMDPELATYFLGIFVIGRGGQRANSAEMFRARKFVEVPSKRSNGLLAPLSSDLLTASKRQRLEHWDALYAPRTGSVGDAEETSALLVETRNCTIAEGASLPPQVLEELRKEWATLPPHQRRQVRCCRASVPSARHRSGRQWVPYFVIPLRTKLLLWQQERGKVIALPLPDELETDEVLYPFLFALYSQSLSLMVVGKSGIVLFWEDIELPYESVPLSVQIPLAANEQVSTHPSAAMLIEGVQDEDMQPENDATGLLCWSNQGNVWEVAVEDRRIRVRAFEKQSAGFLSGITKSVSQFFFSSTASRSGADGGELDVNQGIKYLRVLPSSLGDAVSMSSSGGDVDETSDMLVLFQDGMLERRTFSTGDVMDCSCVSLWHFDATRVAISYFSDNFPDAHLAKVYVVSMPYVQETCFALLVAFVCSSSQGHTGAKVKYALFQFSLGSVDDDAPPELEWACMLDYESAFDEHGDSNRYFKVESFAITRGALYLVWTQAQPVQFSTILLPQVGQTSVRSAAFPLQGAQGRVALAFGPRVDQSSFDNNAVKGSVSFLLMDEALKSVGGSVCVATSSDMLKLERLAAPPPSEAAVERTRKRREDASYYTSESSHFLGENLNVEDYIRLILTHFQDDPNSASALRMSAKDVSSVAQAAVAVDIQILDAKPSSGLRWEKEGNDGALALEDSQKSDTDMSSVTPKLVRYQLEEKRNRHATFMEFLRRRCATVWDFIENSSDLKRYLTENEEKLQAAIALSKFQSSIQSSGSGDGETSSDVQRIQRRLTGKFLLHAIEKTVEKRGYQKEQLRLAGYNSFDVFYCEVSKIAELFQLLGDEVQNLATSIGESDPTYLYALLESGCSMLSMLCTPVQSTIASFSPTGSWAFTREVREVIANQIARLSVLVGYSQSSSPDKQIRWEYDEVFELTDQIQRLGSVLLDCYARFSPLASSDEVDDLRKEETFTKRVTLNPLVHIATQSTYAESSISVDFDDEGIVTRKRADLFSQCVQLCEKYSYFEGMVFLIFVEDGENLAKLDCVLGKLPKSPASKRLESYCKKYEGFDDFIFRWYNGEVRNPWGRQDSDATMMAYLLAHSQMFAPSLHKFMKTREHLTKYRWLTAIAIQRYDQVATLALHEAKSEHRSLPKRKTMASIAKIGALAAPSMAHPERIQEINHELIRGKLQELLLQLPLKESIDTQPLAPEELVRVCLDSSLSIAKDDPLRTNLFLMALEALETLVTDPLTEEYEEIRAGVWRACIVDEEDLWDNLAAESAAGVNEEKLESMMRETLLFSAMKEYASRHDHAVHSDPSSAGMTIEMIRELVHREGNADSVVGVQSQQLLIKTLHLALQ</sequence>
<dbReference type="PROSITE" id="PS50003">
    <property type="entry name" value="PH_DOMAIN"/>
    <property type="match status" value="1"/>
</dbReference>
<dbReference type="Pfam" id="PF00169">
    <property type="entry name" value="PH"/>
    <property type="match status" value="1"/>
</dbReference>
<dbReference type="Gene3D" id="2.30.29.30">
    <property type="entry name" value="Pleckstrin-homology domain (PH domain)/Phosphotyrosine-binding domain (PTB)"/>
    <property type="match status" value="1"/>
</dbReference>
<comment type="similarity">
    <text evidence="2">Belongs to the nucleoporin Nup133 family.</text>
</comment>
<dbReference type="GO" id="GO:0017056">
    <property type="term" value="F:structural constituent of nuclear pore"/>
    <property type="evidence" value="ECO:0007669"/>
    <property type="project" value="InterPro"/>
</dbReference>
<dbReference type="InterPro" id="IPR037624">
    <property type="entry name" value="Nup133-like"/>
</dbReference>
<dbReference type="EMBL" id="MBDO02000052">
    <property type="protein sequence ID" value="RLN65518.1"/>
    <property type="molecule type" value="Genomic_DNA"/>
</dbReference>
<dbReference type="Gene3D" id="2.130.10.10">
    <property type="entry name" value="YVTN repeat-like/Quinoprotein amine dehydrogenase"/>
    <property type="match status" value="1"/>
</dbReference>
<evidence type="ECO:0000256" key="2">
    <source>
        <dbReference type="ARBA" id="ARBA00005569"/>
    </source>
</evidence>
<evidence type="ECO:0000256" key="4">
    <source>
        <dbReference type="ARBA" id="ARBA00023242"/>
    </source>
</evidence>
<feature type="region of interest" description="Disordered" evidence="6">
    <location>
        <begin position="477"/>
        <end position="502"/>
    </location>
</feature>
<dbReference type="SMART" id="SM00233">
    <property type="entry name" value="PH"/>
    <property type="match status" value="1"/>
</dbReference>
<name>A0A3F2RWB7_9STRA</name>
<dbReference type="PANTHER" id="PTHR13405:SF11">
    <property type="entry name" value="NUCLEAR PORE COMPLEX PROTEIN NUP133"/>
    <property type="match status" value="1"/>
</dbReference>
<comment type="subcellular location">
    <subcellularLocation>
        <location evidence="1">Nucleus</location>
    </subcellularLocation>
</comment>
<dbReference type="InterPro" id="IPR011993">
    <property type="entry name" value="PH-like_dom_sf"/>
</dbReference>
<keyword evidence="4" id="KW-0539">Nucleus</keyword>